<keyword evidence="1" id="KW-0560">Oxidoreductase</keyword>
<dbReference type="Pfam" id="PF00107">
    <property type="entry name" value="ADH_zinc_N"/>
    <property type="match status" value="1"/>
</dbReference>
<dbReference type="InterPro" id="IPR011032">
    <property type="entry name" value="GroES-like_sf"/>
</dbReference>
<accession>A0A2T2XDQ0</accession>
<dbReference type="PANTHER" id="PTHR43401">
    <property type="entry name" value="L-THREONINE 3-DEHYDROGENASE"/>
    <property type="match status" value="1"/>
</dbReference>
<dbReference type="SUPFAM" id="SSF50129">
    <property type="entry name" value="GroES-like"/>
    <property type="match status" value="1"/>
</dbReference>
<evidence type="ECO:0000259" key="2">
    <source>
        <dbReference type="Pfam" id="PF00107"/>
    </source>
</evidence>
<organism evidence="4 5">
    <name type="scientific">Sulfobacillus benefaciens</name>
    <dbReference type="NCBI Taxonomy" id="453960"/>
    <lineage>
        <taxon>Bacteria</taxon>
        <taxon>Bacillati</taxon>
        <taxon>Bacillota</taxon>
        <taxon>Clostridia</taxon>
        <taxon>Eubacteriales</taxon>
        <taxon>Clostridiales Family XVII. Incertae Sedis</taxon>
        <taxon>Sulfobacillus</taxon>
    </lineage>
</organism>
<sequence>MGIRRVNTMRALQITAANQVAVVDVPGQPIYDNDVRVRIDAIGLCGTDFALTTGTLGLNGWPVIPGHEVVGMVTESRSEQFHVGDPVALDPLISCGACPACRQGHPQWCAQVGVIGVVRHGGAREELVLAAHHWVRLPAAMPIETAVLVEPVHVVETVFQAVGPEFPTHALMIGSGALGLIILQVIQKRWPKCMVSVHDTVAQRLPHALKLGAIPWQLGTTDSVDLVIDGVGAESSLTMAAQAIRPGGHIVVYGVPKPGRTIPQADLLFRKNVRLTFSRLYTHQFDQAIAWLTSGLVTPQNIISDRLTLEQAATFLGEHGWNRPERWGKTIITMGSAS</sequence>
<evidence type="ECO:0000256" key="1">
    <source>
        <dbReference type="ARBA" id="ARBA00023002"/>
    </source>
</evidence>
<dbReference type="Pfam" id="PF08240">
    <property type="entry name" value="ADH_N"/>
    <property type="match status" value="1"/>
</dbReference>
<evidence type="ECO:0000259" key="3">
    <source>
        <dbReference type="Pfam" id="PF08240"/>
    </source>
</evidence>
<feature type="domain" description="Alcohol dehydrogenase-like N-terminal" evidence="3">
    <location>
        <begin position="32"/>
        <end position="138"/>
    </location>
</feature>
<dbReference type="Proteomes" id="UP000242972">
    <property type="component" value="Unassembled WGS sequence"/>
</dbReference>
<feature type="domain" description="Alcohol dehydrogenase-like C-terminal" evidence="2">
    <location>
        <begin position="221"/>
        <end position="293"/>
    </location>
</feature>
<protein>
    <recommendedName>
        <fullName evidence="6">Enoyl reductase (ER) domain-containing protein</fullName>
    </recommendedName>
</protein>
<dbReference type="InterPro" id="IPR036291">
    <property type="entry name" value="NAD(P)-bd_dom_sf"/>
</dbReference>
<dbReference type="Gene3D" id="3.40.50.720">
    <property type="entry name" value="NAD(P)-binding Rossmann-like Domain"/>
    <property type="match status" value="1"/>
</dbReference>
<dbReference type="SUPFAM" id="SSF51735">
    <property type="entry name" value="NAD(P)-binding Rossmann-fold domains"/>
    <property type="match status" value="1"/>
</dbReference>
<evidence type="ECO:0008006" key="6">
    <source>
        <dbReference type="Google" id="ProtNLM"/>
    </source>
</evidence>
<proteinExistence type="predicted"/>
<dbReference type="AlphaFoldDB" id="A0A2T2XDQ0"/>
<evidence type="ECO:0000313" key="5">
    <source>
        <dbReference type="Proteomes" id="UP000242972"/>
    </source>
</evidence>
<gene>
    <name evidence="4" type="ORF">C7B46_13605</name>
</gene>
<evidence type="ECO:0000313" key="4">
    <source>
        <dbReference type="EMBL" id="PSR32598.1"/>
    </source>
</evidence>
<name>A0A2T2XDQ0_9FIRM</name>
<dbReference type="InterPro" id="IPR013149">
    <property type="entry name" value="ADH-like_C"/>
</dbReference>
<reference evidence="4 5" key="1">
    <citation type="journal article" date="2014" name="BMC Genomics">
        <title>Comparison of environmental and isolate Sulfobacillus genomes reveals diverse carbon, sulfur, nitrogen, and hydrogen metabolisms.</title>
        <authorList>
            <person name="Justice N.B."/>
            <person name="Norman A."/>
            <person name="Brown C.T."/>
            <person name="Singh A."/>
            <person name="Thomas B.C."/>
            <person name="Banfield J.F."/>
        </authorList>
    </citation>
    <scope>NUCLEOTIDE SEQUENCE [LARGE SCALE GENOMIC DNA]</scope>
    <source>
        <strain evidence="4">AMDSBA4</strain>
    </source>
</reference>
<dbReference type="InterPro" id="IPR050129">
    <property type="entry name" value="Zn_alcohol_dh"/>
</dbReference>
<dbReference type="GO" id="GO:0016491">
    <property type="term" value="F:oxidoreductase activity"/>
    <property type="evidence" value="ECO:0007669"/>
    <property type="project" value="UniProtKB-KW"/>
</dbReference>
<dbReference type="EMBL" id="PXYW01000035">
    <property type="protein sequence ID" value="PSR32598.1"/>
    <property type="molecule type" value="Genomic_DNA"/>
</dbReference>
<comment type="caution">
    <text evidence="4">The sequence shown here is derived from an EMBL/GenBank/DDBJ whole genome shotgun (WGS) entry which is preliminary data.</text>
</comment>
<dbReference type="PANTHER" id="PTHR43401:SF2">
    <property type="entry name" value="L-THREONINE 3-DEHYDROGENASE"/>
    <property type="match status" value="1"/>
</dbReference>
<dbReference type="Gene3D" id="3.90.180.10">
    <property type="entry name" value="Medium-chain alcohol dehydrogenases, catalytic domain"/>
    <property type="match status" value="1"/>
</dbReference>
<dbReference type="InterPro" id="IPR013154">
    <property type="entry name" value="ADH-like_N"/>
</dbReference>